<dbReference type="OrthoDB" id="2199627at2"/>
<dbReference type="Proteomes" id="UP000188246">
    <property type="component" value="Chromosome"/>
</dbReference>
<keyword evidence="4" id="KW-0472">Membrane</keyword>
<dbReference type="EMBL" id="CP019609">
    <property type="protein sequence ID" value="AQP54277.1"/>
    <property type="molecule type" value="Genomic_DNA"/>
</dbReference>
<comment type="subcellular location">
    <subcellularLocation>
        <location evidence="1">Membrane</location>
        <topology evidence="1">Multi-pass membrane protein</topology>
    </subcellularLocation>
</comment>
<keyword evidence="6" id="KW-1185">Reference proteome</keyword>
<reference evidence="5 6" key="1">
    <citation type="journal article" date="2010" name="Int. J. Syst. Evol. Microbiol.">
        <title>Vagococcus penaei sp. nov., isolated from spoilage microbiota of cooked shrimp (Penaeus vannamei).</title>
        <authorList>
            <person name="Jaffres E."/>
            <person name="Prevost H."/>
            <person name="Rossero A."/>
            <person name="Joffraud J.J."/>
            <person name="Dousset X."/>
        </authorList>
    </citation>
    <scope>NUCLEOTIDE SEQUENCE [LARGE SCALE GENOMIC DNA]</scope>
    <source>
        <strain evidence="5 6">CD276</strain>
    </source>
</reference>
<dbReference type="GO" id="GO:0016020">
    <property type="term" value="C:membrane"/>
    <property type="evidence" value="ECO:0007669"/>
    <property type="project" value="UniProtKB-SubCell"/>
</dbReference>
<evidence type="ECO:0000256" key="2">
    <source>
        <dbReference type="ARBA" id="ARBA00022692"/>
    </source>
</evidence>
<name>A0A1Q2D7E5_9ENTE</name>
<evidence type="ECO:0000256" key="3">
    <source>
        <dbReference type="ARBA" id="ARBA00022989"/>
    </source>
</evidence>
<evidence type="ECO:0000256" key="1">
    <source>
        <dbReference type="ARBA" id="ARBA00004141"/>
    </source>
</evidence>
<gene>
    <name evidence="5" type="ORF">BW732_08600</name>
</gene>
<dbReference type="STRING" id="633807.BW732_08600"/>
<accession>A0A1Q2D7E5</accession>
<keyword evidence="3" id="KW-1133">Transmembrane helix</keyword>
<dbReference type="AlphaFoldDB" id="A0A1Q2D7E5"/>
<proteinExistence type="predicted"/>
<dbReference type="KEGG" id="vpi:BW732_08600"/>
<sequence length="176" mass="20843">MIRRNEFLLYVVFGVLGTLIYFFTRFTTREVTTNVLLPVIVGQVVALLFAFFANKYIVFKNSHVGWRHSITQFFEFLLTRVGVFLLDLGIAYIFVEKYQRFWIKALHLKQLNYHHVFFANPLVSRYIGNAQLLNEFLFTILSQSLAAIINYVISKRVVFNIKQTHEPIHQRYEITR</sequence>
<dbReference type="GO" id="GO:0000271">
    <property type="term" value="P:polysaccharide biosynthetic process"/>
    <property type="evidence" value="ECO:0007669"/>
    <property type="project" value="InterPro"/>
</dbReference>
<dbReference type="InterPro" id="IPR007267">
    <property type="entry name" value="GtrA_DPMS_TM"/>
</dbReference>
<keyword evidence="2" id="KW-0812">Transmembrane</keyword>
<dbReference type="Pfam" id="PF04138">
    <property type="entry name" value="GtrA_DPMS_TM"/>
    <property type="match status" value="1"/>
</dbReference>
<dbReference type="RefSeq" id="WP_077276355.1">
    <property type="nucleotide sequence ID" value="NZ_CP019609.1"/>
</dbReference>
<evidence type="ECO:0000313" key="5">
    <source>
        <dbReference type="EMBL" id="AQP54277.1"/>
    </source>
</evidence>
<organism evidence="5 6">
    <name type="scientific">Vagococcus penaei</name>
    <dbReference type="NCBI Taxonomy" id="633807"/>
    <lineage>
        <taxon>Bacteria</taxon>
        <taxon>Bacillati</taxon>
        <taxon>Bacillota</taxon>
        <taxon>Bacilli</taxon>
        <taxon>Lactobacillales</taxon>
        <taxon>Enterococcaceae</taxon>
        <taxon>Vagococcus</taxon>
    </lineage>
</organism>
<evidence type="ECO:0000313" key="6">
    <source>
        <dbReference type="Proteomes" id="UP000188246"/>
    </source>
</evidence>
<evidence type="ECO:0000256" key="4">
    <source>
        <dbReference type="ARBA" id="ARBA00023136"/>
    </source>
</evidence>
<protein>
    <submittedName>
        <fullName evidence="5">Uncharacterized protein</fullName>
    </submittedName>
</protein>